<accession>A0AAN8ZDP9</accession>
<dbReference type="Proteomes" id="UP001370490">
    <property type="component" value="Unassembled WGS sequence"/>
</dbReference>
<dbReference type="AlphaFoldDB" id="A0AAN8ZDP9"/>
<gene>
    <name evidence="1" type="ORF">RJ641_034476</name>
</gene>
<comment type="caution">
    <text evidence="1">The sequence shown here is derived from an EMBL/GenBank/DDBJ whole genome shotgun (WGS) entry which is preliminary data.</text>
</comment>
<reference evidence="1 2" key="1">
    <citation type="submission" date="2023-12" db="EMBL/GenBank/DDBJ databases">
        <title>A high-quality genome assembly for Dillenia turbinata (Dilleniales).</title>
        <authorList>
            <person name="Chanderbali A."/>
        </authorList>
    </citation>
    <scope>NUCLEOTIDE SEQUENCE [LARGE SCALE GENOMIC DNA]</scope>
    <source>
        <strain evidence="1">LSX21</strain>
        <tissue evidence="1">Leaf</tissue>
    </source>
</reference>
<protein>
    <submittedName>
        <fullName evidence="1">Uncharacterized protein</fullName>
    </submittedName>
</protein>
<name>A0AAN8ZDP9_9MAGN</name>
<sequence>MANPIRKKTVGISGAMRFRFGEEMRSTAATLKRNVLFIVTEAVRFPYDVGLATVTKMGNAVRVNQKLEDFKSDSDDCDNIRQDFTVSAGGLQACKILQEGLKDSTRLYGKNDVTLMLEDVHIKQEKMHEELNDIKQQYKDFNVCVKESEPPEVPSEFIKGSAPQQSDQKRVFIRSRL</sequence>
<evidence type="ECO:0000313" key="1">
    <source>
        <dbReference type="EMBL" id="KAK6934321.1"/>
    </source>
</evidence>
<keyword evidence="2" id="KW-1185">Reference proteome</keyword>
<evidence type="ECO:0000313" key="2">
    <source>
        <dbReference type="Proteomes" id="UP001370490"/>
    </source>
</evidence>
<proteinExistence type="predicted"/>
<organism evidence="1 2">
    <name type="scientific">Dillenia turbinata</name>
    <dbReference type="NCBI Taxonomy" id="194707"/>
    <lineage>
        <taxon>Eukaryota</taxon>
        <taxon>Viridiplantae</taxon>
        <taxon>Streptophyta</taxon>
        <taxon>Embryophyta</taxon>
        <taxon>Tracheophyta</taxon>
        <taxon>Spermatophyta</taxon>
        <taxon>Magnoliopsida</taxon>
        <taxon>eudicotyledons</taxon>
        <taxon>Gunneridae</taxon>
        <taxon>Pentapetalae</taxon>
        <taxon>Dilleniales</taxon>
        <taxon>Dilleniaceae</taxon>
        <taxon>Dillenia</taxon>
    </lineage>
</organism>
<dbReference type="EMBL" id="JBAMMX010000008">
    <property type="protein sequence ID" value="KAK6934321.1"/>
    <property type="molecule type" value="Genomic_DNA"/>
</dbReference>